<comment type="caution">
    <text evidence="1">The sequence shown here is derived from an EMBL/GenBank/DDBJ whole genome shotgun (WGS) entry which is preliminary data.</text>
</comment>
<sequence>MLPNLPTDIWREILISLPTSDQAELFEVIPELRSEYANLFTVIRFIRKDQNDVGQWYEERHCTSSVHTVTLPGAFVEEISKHQQDGCFYSESLKSQIDSQISLILSLPSIVQRINNQSTSTHNFILQFAFDLSSVSTYDSVELYPIIRPYFQQLRHKIEILKSPQSSIFNFTKSKNGTLNLFDCCYSASLSSDKNKCSTVIPRDFKDLIINTEPQIIQLNSGELIQTCHYLQDIPKEQRVEIFNIHTSNLKEISIVTPITEELNSSVHSKRNGHFEEVEQHELNYTYKNWDMKISNLAYSNFIKTRSASLQNYLRSLKLSNIENQEPNENPSRITHPYSNLPNLKSSQNAIFKDIDYSLFYETLYYVFNHSSEYELSEDKEINLETHRSMASFWERYKSVLYENIRTSLQYLNQRGSISKNKAKFVKIQILSDYSQSDKLLAYKEYFNDVFHCDGRHEVLVGLLKGVLTDSSD</sequence>
<dbReference type="EMBL" id="JAEUBG010001234">
    <property type="protein sequence ID" value="KAH3686724.1"/>
    <property type="molecule type" value="Genomic_DNA"/>
</dbReference>
<evidence type="ECO:0008006" key="3">
    <source>
        <dbReference type="Google" id="ProtNLM"/>
    </source>
</evidence>
<reference evidence="1" key="1">
    <citation type="journal article" date="2021" name="Open Biol.">
        <title>Shared evolutionary footprints suggest mitochondrial oxidative damage underlies multiple complex I losses in fungi.</title>
        <authorList>
            <person name="Schikora-Tamarit M.A."/>
            <person name="Marcet-Houben M."/>
            <person name="Nosek J."/>
            <person name="Gabaldon T."/>
        </authorList>
    </citation>
    <scope>NUCLEOTIDE SEQUENCE</scope>
    <source>
        <strain evidence="1">CBS2887</strain>
    </source>
</reference>
<name>A0A9P8QC51_WICPI</name>
<evidence type="ECO:0000313" key="2">
    <source>
        <dbReference type="Proteomes" id="UP000774326"/>
    </source>
</evidence>
<gene>
    <name evidence="1" type="ORF">WICPIJ_002304</name>
</gene>
<protein>
    <recommendedName>
        <fullName evidence="3">F-box domain-containing protein</fullName>
    </recommendedName>
</protein>
<evidence type="ECO:0000313" key="1">
    <source>
        <dbReference type="EMBL" id="KAH3686724.1"/>
    </source>
</evidence>
<organism evidence="1 2">
    <name type="scientific">Wickerhamomyces pijperi</name>
    <name type="common">Yeast</name>
    <name type="synonym">Pichia pijperi</name>
    <dbReference type="NCBI Taxonomy" id="599730"/>
    <lineage>
        <taxon>Eukaryota</taxon>
        <taxon>Fungi</taxon>
        <taxon>Dikarya</taxon>
        <taxon>Ascomycota</taxon>
        <taxon>Saccharomycotina</taxon>
        <taxon>Saccharomycetes</taxon>
        <taxon>Phaffomycetales</taxon>
        <taxon>Wickerhamomycetaceae</taxon>
        <taxon>Wickerhamomyces</taxon>
    </lineage>
</organism>
<reference evidence="1" key="2">
    <citation type="submission" date="2021-01" db="EMBL/GenBank/DDBJ databases">
        <authorList>
            <person name="Schikora-Tamarit M.A."/>
        </authorList>
    </citation>
    <scope>NUCLEOTIDE SEQUENCE</scope>
    <source>
        <strain evidence="1">CBS2887</strain>
    </source>
</reference>
<keyword evidence="2" id="KW-1185">Reference proteome</keyword>
<dbReference type="Proteomes" id="UP000774326">
    <property type="component" value="Unassembled WGS sequence"/>
</dbReference>
<dbReference type="AlphaFoldDB" id="A0A9P8QC51"/>
<accession>A0A9P8QC51</accession>
<proteinExistence type="predicted"/>